<dbReference type="PANTHER" id="PTHR11926">
    <property type="entry name" value="GLUCOSYL/GLUCURONOSYL TRANSFERASES"/>
    <property type="match status" value="1"/>
</dbReference>
<evidence type="ECO:0000256" key="1">
    <source>
        <dbReference type="ARBA" id="ARBA00009995"/>
    </source>
</evidence>
<evidence type="ECO:0000256" key="2">
    <source>
        <dbReference type="ARBA" id="ARBA00022679"/>
    </source>
</evidence>
<dbReference type="CDD" id="cd03784">
    <property type="entry name" value="GT1_Gtf-like"/>
    <property type="match status" value="1"/>
</dbReference>
<gene>
    <name evidence="4" type="ORF">SASPL_132354</name>
</gene>
<dbReference type="GO" id="GO:0080043">
    <property type="term" value="F:quercetin 3-O-glucosyltransferase activity"/>
    <property type="evidence" value="ECO:0007669"/>
    <property type="project" value="TreeGrafter"/>
</dbReference>
<dbReference type="Pfam" id="PF00201">
    <property type="entry name" value="UDPGT"/>
    <property type="match status" value="1"/>
</dbReference>
<organism evidence="4">
    <name type="scientific">Salvia splendens</name>
    <name type="common">Scarlet sage</name>
    <dbReference type="NCBI Taxonomy" id="180675"/>
    <lineage>
        <taxon>Eukaryota</taxon>
        <taxon>Viridiplantae</taxon>
        <taxon>Streptophyta</taxon>
        <taxon>Embryophyta</taxon>
        <taxon>Tracheophyta</taxon>
        <taxon>Spermatophyta</taxon>
        <taxon>Magnoliopsida</taxon>
        <taxon>eudicotyledons</taxon>
        <taxon>Gunneridae</taxon>
        <taxon>Pentapetalae</taxon>
        <taxon>asterids</taxon>
        <taxon>lamiids</taxon>
        <taxon>Lamiales</taxon>
        <taxon>Lamiaceae</taxon>
        <taxon>Nepetoideae</taxon>
        <taxon>Mentheae</taxon>
        <taxon>Salviinae</taxon>
        <taxon>Salvia</taxon>
        <taxon>Salvia subgen. Calosphace</taxon>
        <taxon>core Calosphace</taxon>
    </lineage>
</organism>
<dbReference type="Proteomes" id="UP000298416">
    <property type="component" value="Unassembled WGS sequence"/>
</dbReference>
<dbReference type="SUPFAM" id="SSF53756">
    <property type="entry name" value="UDP-Glycosyltransferase/glycogen phosphorylase"/>
    <property type="match status" value="1"/>
</dbReference>
<sequence length="384" mass="42727">MIEKKNIILIPYPAQGHVTPMLKLAAVIAGLGRLRPVLLTPEFIHRRISPQIRPGDGVLCLPLPDGLGDAALPDFFAVERAMEETMPPALDRLLHEMGGAVACVVADLLASWAVEVARQCGVQAAGFWPAMHATYRLVSAIPDLVRTGVISENDESEPATQQSIKFNIQDVPQILEIGPLIMQVATTHATTFWEEDASCLDWLDEQHVGSVMYISFGSWVSPIGETKVKSLASTLEALRRPFIWVLGPTWRRGLPQGYTERVVSYGRIVEWAPQVEVLRHPAVGCYLTHCGWNSTMEAIQCKKPLLCYPIAGDQLLNCVYITNKWKIGVKIERFGIEEVENGNRKVKDEKFRERIEKLNDKLFGKEGSSKAMANLSTFIKDLNT</sequence>
<comment type="caution">
    <text evidence="4">The sequence shown here is derived from an EMBL/GenBank/DDBJ whole genome shotgun (WGS) entry which is preliminary data.</text>
</comment>
<dbReference type="InterPro" id="IPR002213">
    <property type="entry name" value="UDP_glucos_trans"/>
</dbReference>
<accession>A0A8X8X322</accession>
<dbReference type="AlphaFoldDB" id="A0A8X8X322"/>
<keyword evidence="2 3" id="KW-0808">Transferase</keyword>
<dbReference type="Gene3D" id="3.40.50.2000">
    <property type="entry name" value="Glycogen Phosphorylase B"/>
    <property type="match status" value="2"/>
</dbReference>
<reference evidence="4" key="1">
    <citation type="submission" date="2018-01" db="EMBL/GenBank/DDBJ databases">
        <authorList>
            <person name="Mao J.F."/>
        </authorList>
    </citation>
    <scope>NUCLEOTIDE SEQUENCE</scope>
    <source>
        <strain evidence="4">Huo1</strain>
        <tissue evidence="4">Leaf</tissue>
    </source>
</reference>
<name>A0A8X8X322_SALSN</name>
<dbReference type="InterPro" id="IPR035595">
    <property type="entry name" value="UDP_glycos_trans_CS"/>
</dbReference>
<evidence type="ECO:0000313" key="5">
    <source>
        <dbReference type="Proteomes" id="UP000298416"/>
    </source>
</evidence>
<evidence type="ECO:0008006" key="6">
    <source>
        <dbReference type="Google" id="ProtNLM"/>
    </source>
</evidence>
<keyword evidence="3" id="KW-0328">Glycosyltransferase</keyword>
<reference evidence="4" key="2">
    <citation type="submission" date="2020-08" db="EMBL/GenBank/DDBJ databases">
        <title>Plant Genome Project.</title>
        <authorList>
            <person name="Zhang R.-G."/>
        </authorList>
    </citation>
    <scope>NUCLEOTIDE SEQUENCE</scope>
    <source>
        <strain evidence="4">Huo1</strain>
        <tissue evidence="4">Leaf</tissue>
    </source>
</reference>
<comment type="similarity">
    <text evidence="1 3">Belongs to the UDP-glycosyltransferase family.</text>
</comment>
<evidence type="ECO:0000256" key="3">
    <source>
        <dbReference type="RuleBase" id="RU003718"/>
    </source>
</evidence>
<evidence type="ECO:0000313" key="4">
    <source>
        <dbReference type="EMBL" id="KAG6404778.1"/>
    </source>
</evidence>
<dbReference type="GO" id="GO:0080044">
    <property type="term" value="F:quercetin 7-O-glucosyltransferase activity"/>
    <property type="evidence" value="ECO:0007669"/>
    <property type="project" value="TreeGrafter"/>
</dbReference>
<dbReference type="EMBL" id="PNBA02000012">
    <property type="protein sequence ID" value="KAG6404778.1"/>
    <property type="molecule type" value="Genomic_DNA"/>
</dbReference>
<keyword evidence="5" id="KW-1185">Reference proteome</keyword>
<dbReference type="PANTHER" id="PTHR11926:SF1402">
    <property type="entry name" value="GLYCOSYLTRANSFERASE"/>
    <property type="match status" value="1"/>
</dbReference>
<protein>
    <recommendedName>
        <fullName evidence="6">Glycosyltransferase</fullName>
    </recommendedName>
</protein>
<proteinExistence type="inferred from homology"/>
<dbReference type="FunFam" id="3.40.50.2000:FF:000056">
    <property type="entry name" value="Glycosyltransferase"/>
    <property type="match status" value="1"/>
</dbReference>
<dbReference type="PROSITE" id="PS00375">
    <property type="entry name" value="UDPGT"/>
    <property type="match status" value="1"/>
</dbReference>